<evidence type="ECO:0000313" key="4">
    <source>
        <dbReference type="Proteomes" id="UP000887013"/>
    </source>
</evidence>
<dbReference type="OrthoDB" id="6411633at2759"/>
<proteinExistence type="predicted"/>
<reference evidence="3" key="1">
    <citation type="submission" date="2020-08" db="EMBL/GenBank/DDBJ databases">
        <title>Multicomponent nature underlies the extraordinary mechanical properties of spider dragline silk.</title>
        <authorList>
            <person name="Kono N."/>
            <person name="Nakamura H."/>
            <person name="Mori M."/>
            <person name="Yoshida Y."/>
            <person name="Ohtoshi R."/>
            <person name="Malay A.D."/>
            <person name="Moran D.A.P."/>
            <person name="Tomita M."/>
            <person name="Numata K."/>
            <person name="Arakawa K."/>
        </authorList>
    </citation>
    <scope>NUCLEOTIDE SEQUENCE</scope>
</reference>
<accession>A0A8X6TS15</accession>
<keyword evidence="1" id="KW-1133">Transmembrane helix</keyword>
<keyword evidence="1" id="KW-0812">Transmembrane</keyword>
<gene>
    <name evidence="3" type="primary">NCL1_44206</name>
    <name evidence="3" type="ORF">NPIL_293501</name>
</gene>
<comment type="caution">
    <text evidence="3">The sequence shown here is derived from an EMBL/GenBank/DDBJ whole genome shotgun (WGS) entry which is preliminary data.</text>
</comment>
<organism evidence="3 4">
    <name type="scientific">Nephila pilipes</name>
    <name type="common">Giant wood spider</name>
    <name type="synonym">Nephila maculata</name>
    <dbReference type="NCBI Taxonomy" id="299642"/>
    <lineage>
        <taxon>Eukaryota</taxon>
        <taxon>Metazoa</taxon>
        <taxon>Ecdysozoa</taxon>
        <taxon>Arthropoda</taxon>
        <taxon>Chelicerata</taxon>
        <taxon>Arachnida</taxon>
        <taxon>Araneae</taxon>
        <taxon>Araneomorphae</taxon>
        <taxon>Entelegynae</taxon>
        <taxon>Araneoidea</taxon>
        <taxon>Nephilidae</taxon>
        <taxon>Nephila</taxon>
    </lineage>
</organism>
<name>A0A8X6TS15_NEPPI</name>
<protein>
    <submittedName>
        <fullName evidence="3">Uncharacterized protein</fullName>
    </submittedName>
</protein>
<sequence length="110" mass="12251">MASRLQVVLFHLFLLSIILWWCFVHEVECARPGKKKLPYKAGSWKTFTAGLDESSILLMSCGAILFIGWIAHKASNEEMPMKMAFPIVSLGGVIIYFGSSAAINLLFGKR</sequence>
<evidence type="ECO:0000256" key="1">
    <source>
        <dbReference type="SAM" id="Phobius"/>
    </source>
</evidence>
<keyword evidence="4" id="KW-1185">Reference proteome</keyword>
<feature type="chain" id="PRO_5036445569" evidence="2">
    <location>
        <begin position="30"/>
        <end position="110"/>
    </location>
</feature>
<feature type="transmembrane region" description="Helical" evidence="1">
    <location>
        <begin position="83"/>
        <end position="107"/>
    </location>
</feature>
<feature type="transmembrane region" description="Helical" evidence="1">
    <location>
        <begin position="53"/>
        <end position="71"/>
    </location>
</feature>
<evidence type="ECO:0000256" key="2">
    <source>
        <dbReference type="SAM" id="SignalP"/>
    </source>
</evidence>
<dbReference type="EMBL" id="BMAW01109402">
    <property type="protein sequence ID" value="GFT38198.1"/>
    <property type="molecule type" value="Genomic_DNA"/>
</dbReference>
<keyword evidence="1" id="KW-0472">Membrane</keyword>
<evidence type="ECO:0000313" key="3">
    <source>
        <dbReference type="EMBL" id="GFT38198.1"/>
    </source>
</evidence>
<keyword evidence="2" id="KW-0732">Signal</keyword>
<dbReference type="Proteomes" id="UP000887013">
    <property type="component" value="Unassembled WGS sequence"/>
</dbReference>
<feature type="signal peptide" evidence="2">
    <location>
        <begin position="1"/>
        <end position="29"/>
    </location>
</feature>
<dbReference type="AlphaFoldDB" id="A0A8X6TS15"/>